<dbReference type="Gene3D" id="3.30.1370.50">
    <property type="entry name" value="R3H-like domain"/>
    <property type="match status" value="1"/>
</dbReference>
<dbReference type="SMART" id="SM00443">
    <property type="entry name" value="G_patch"/>
    <property type="match status" value="1"/>
</dbReference>
<feature type="compositionally biased region" description="Low complexity" evidence="1">
    <location>
        <begin position="16"/>
        <end position="27"/>
    </location>
</feature>
<feature type="region of interest" description="Disordered" evidence="1">
    <location>
        <begin position="1"/>
        <end position="44"/>
    </location>
</feature>
<gene>
    <name evidence="4 6" type="ORF">P152DRAFT_90115</name>
</gene>
<organism evidence="4">
    <name type="scientific">Eremomyces bilateralis CBS 781.70</name>
    <dbReference type="NCBI Taxonomy" id="1392243"/>
    <lineage>
        <taxon>Eukaryota</taxon>
        <taxon>Fungi</taxon>
        <taxon>Dikarya</taxon>
        <taxon>Ascomycota</taxon>
        <taxon>Pezizomycotina</taxon>
        <taxon>Dothideomycetes</taxon>
        <taxon>Dothideomycetes incertae sedis</taxon>
        <taxon>Eremomycetales</taxon>
        <taxon>Eremomycetaceae</taxon>
        <taxon>Eremomyces</taxon>
    </lineage>
</organism>
<dbReference type="GO" id="GO:0003676">
    <property type="term" value="F:nucleic acid binding"/>
    <property type="evidence" value="ECO:0007669"/>
    <property type="project" value="UniProtKB-UniRule"/>
</dbReference>
<evidence type="ECO:0000313" key="5">
    <source>
        <dbReference type="Proteomes" id="UP000504638"/>
    </source>
</evidence>
<feature type="domain" description="R3H" evidence="3">
    <location>
        <begin position="347"/>
        <end position="409"/>
    </location>
</feature>
<dbReference type="Pfam" id="PF01585">
    <property type="entry name" value="G-patch"/>
    <property type="match status" value="1"/>
</dbReference>
<feature type="region of interest" description="Disordered" evidence="1">
    <location>
        <begin position="158"/>
        <end position="238"/>
    </location>
</feature>
<reference evidence="6" key="2">
    <citation type="submission" date="2020-04" db="EMBL/GenBank/DDBJ databases">
        <authorList>
            <consortium name="NCBI Genome Project"/>
        </authorList>
    </citation>
    <scope>NUCLEOTIDE SEQUENCE</scope>
    <source>
        <strain evidence="6">CBS 781.70</strain>
    </source>
</reference>
<dbReference type="SUPFAM" id="SSF82708">
    <property type="entry name" value="R3H domain"/>
    <property type="match status" value="1"/>
</dbReference>
<dbReference type="InterPro" id="IPR051189">
    <property type="entry name" value="Splicing_assoc_domain"/>
</dbReference>
<dbReference type="RefSeq" id="XP_033532229.1">
    <property type="nucleotide sequence ID" value="XM_033683333.1"/>
</dbReference>
<dbReference type="InterPro" id="IPR001374">
    <property type="entry name" value="R3H_dom"/>
</dbReference>
<evidence type="ECO:0000256" key="1">
    <source>
        <dbReference type="SAM" id="MobiDB-lite"/>
    </source>
</evidence>
<feature type="compositionally biased region" description="Acidic residues" evidence="1">
    <location>
        <begin position="214"/>
        <end position="226"/>
    </location>
</feature>
<accession>A0A6G1FXW6</accession>
<reference evidence="4 6" key="1">
    <citation type="submission" date="2020-01" db="EMBL/GenBank/DDBJ databases">
        <authorList>
            <consortium name="DOE Joint Genome Institute"/>
            <person name="Haridas S."/>
            <person name="Albert R."/>
            <person name="Binder M."/>
            <person name="Bloem J."/>
            <person name="Labutti K."/>
            <person name="Salamov A."/>
            <person name="Andreopoulos B."/>
            <person name="Baker S.E."/>
            <person name="Barry K."/>
            <person name="Bills G."/>
            <person name="Bluhm B.H."/>
            <person name="Cannon C."/>
            <person name="Castanera R."/>
            <person name="Culley D.E."/>
            <person name="Daum C."/>
            <person name="Ezra D."/>
            <person name="Gonzalez J.B."/>
            <person name="Henrissat B."/>
            <person name="Kuo A."/>
            <person name="Liang C."/>
            <person name="Lipzen A."/>
            <person name="Lutzoni F."/>
            <person name="Magnuson J."/>
            <person name="Mondo S."/>
            <person name="Nolan M."/>
            <person name="Ohm R."/>
            <person name="Pangilinan J."/>
            <person name="Park H.-J."/>
            <person name="Ramirez L."/>
            <person name="Alfaro M."/>
            <person name="Sun H."/>
            <person name="Tritt A."/>
            <person name="Yoshinaga Y."/>
            <person name="Zwiers L.-H."/>
            <person name="Turgeon B.G."/>
            <person name="Goodwin S.B."/>
            <person name="Spatafora J.W."/>
            <person name="Crous P.W."/>
            <person name="Grigoriev I.V."/>
        </authorList>
    </citation>
    <scope>NUCLEOTIDE SEQUENCE</scope>
    <source>
        <strain evidence="4 6">CBS 781.70</strain>
    </source>
</reference>
<dbReference type="InterPro" id="IPR036867">
    <property type="entry name" value="R3H_dom_sf"/>
</dbReference>
<dbReference type="AlphaFoldDB" id="A0A6G1FXW6"/>
<evidence type="ECO:0000259" key="3">
    <source>
        <dbReference type="PROSITE" id="PS51061"/>
    </source>
</evidence>
<evidence type="ECO:0008006" key="7">
    <source>
        <dbReference type="Google" id="ProtNLM"/>
    </source>
</evidence>
<dbReference type="CDD" id="cd02325">
    <property type="entry name" value="R3H"/>
    <property type="match status" value="1"/>
</dbReference>
<feature type="region of interest" description="Disordered" evidence="1">
    <location>
        <begin position="425"/>
        <end position="460"/>
    </location>
</feature>
<dbReference type="OrthoDB" id="21470at2759"/>
<evidence type="ECO:0000259" key="2">
    <source>
        <dbReference type="PROSITE" id="PS50174"/>
    </source>
</evidence>
<reference evidence="6" key="3">
    <citation type="submission" date="2025-04" db="UniProtKB">
        <authorList>
            <consortium name="RefSeq"/>
        </authorList>
    </citation>
    <scope>IDENTIFICATION</scope>
    <source>
        <strain evidence="6">CBS 781.70</strain>
    </source>
</reference>
<dbReference type="Pfam" id="PF01424">
    <property type="entry name" value="R3H"/>
    <property type="match status" value="1"/>
</dbReference>
<evidence type="ECO:0000313" key="4">
    <source>
        <dbReference type="EMBL" id="KAF1810598.1"/>
    </source>
</evidence>
<dbReference type="PROSITE" id="PS50174">
    <property type="entry name" value="G_PATCH"/>
    <property type="match status" value="1"/>
</dbReference>
<dbReference type="InterPro" id="IPR000467">
    <property type="entry name" value="G_patch_dom"/>
</dbReference>
<dbReference type="PANTHER" id="PTHR14195">
    <property type="entry name" value="G PATCH DOMAIN CONTAINING PROTEIN 2"/>
    <property type="match status" value="1"/>
</dbReference>
<dbReference type="PROSITE" id="PS51061">
    <property type="entry name" value="R3H"/>
    <property type="match status" value="1"/>
</dbReference>
<protein>
    <recommendedName>
        <fullName evidence="7">Protein SQS1</fullName>
    </recommendedName>
</protein>
<keyword evidence="5" id="KW-1185">Reference proteome</keyword>
<name>A0A6G1FXW6_9PEZI</name>
<feature type="domain" description="G-patch" evidence="2">
    <location>
        <begin position="469"/>
        <end position="511"/>
    </location>
</feature>
<dbReference type="EMBL" id="ML975165">
    <property type="protein sequence ID" value="KAF1810598.1"/>
    <property type="molecule type" value="Genomic_DNA"/>
</dbReference>
<dbReference type="GeneID" id="54423903"/>
<evidence type="ECO:0000313" key="6">
    <source>
        <dbReference type="RefSeq" id="XP_033532229.1"/>
    </source>
</evidence>
<dbReference type="SMART" id="SM00393">
    <property type="entry name" value="R3H"/>
    <property type="match status" value="1"/>
</dbReference>
<dbReference type="Proteomes" id="UP000504638">
    <property type="component" value="Unplaced"/>
</dbReference>
<proteinExistence type="predicted"/>
<sequence length="511" mass="56907">MAADEKHARSKHGKPARSPSPASSSGSEEIVFEGRCPPSPTPSVKALRKLAPHKRNKLNDEWDVMNHLERWEHRSKPGIGWNKKKSDLYHPKTGKRVNPRDLLQNTDMLAEFEAMEQEKANRKAVVDDYVENMDADDLAYMMGQSNFASRDIDNHNGNQDVFYMPDSDSDVNKTQGVPDLSGDVRSTHRPNVDGTASINGTASVKGKAKVIVDSDPDEPEESDDESDTAHSETIDDEEIARRLQAAEFTSAKTGDVYDDFDDIDDFDITDFNRPSLGNKKKSKGFPGYQGMIDLADDEMVEEMQSAWANDRMKKKARKQERERLRAEGLLGSKSKKAKAAADKVIIRKTITEIRDEIRSFIRSGDESYAFSPMTPDQRRNVHLYAHHLQLVSKSIGGGNKRFTILKKTAHSLSISERQMDRVLGRPIGPKSIKRDRAGPSKDSTNVRAGAPTTYGHGEVIGADAPEIGTESKGHAMLRKMGWDKGKALGAENTGILEPIEQIMRRNRRGLG</sequence>